<gene>
    <name evidence="1" type="ORF">Ciccas_001432</name>
</gene>
<protein>
    <recommendedName>
        <fullName evidence="3">PDZ domain-containing protein</fullName>
    </recommendedName>
</protein>
<dbReference type="Gene3D" id="2.30.42.10">
    <property type="match status" value="1"/>
</dbReference>
<proteinExistence type="predicted"/>
<organism evidence="1 2">
    <name type="scientific">Cichlidogyrus casuarinus</name>
    <dbReference type="NCBI Taxonomy" id="1844966"/>
    <lineage>
        <taxon>Eukaryota</taxon>
        <taxon>Metazoa</taxon>
        <taxon>Spiralia</taxon>
        <taxon>Lophotrochozoa</taxon>
        <taxon>Platyhelminthes</taxon>
        <taxon>Monogenea</taxon>
        <taxon>Monopisthocotylea</taxon>
        <taxon>Dactylogyridea</taxon>
        <taxon>Ancyrocephalidae</taxon>
        <taxon>Cichlidogyrus</taxon>
    </lineage>
</organism>
<accession>A0ABD2QKB0</accession>
<dbReference type="SUPFAM" id="SSF50156">
    <property type="entry name" value="PDZ domain-like"/>
    <property type="match status" value="1"/>
</dbReference>
<dbReference type="AlphaFoldDB" id="A0ABD2QKB0"/>
<evidence type="ECO:0008006" key="3">
    <source>
        <dbReference type="Google" id="ProtNLM"/>
    </source>
</evidence>
<reference evidence="1 2" key="1">
    <citation type="submission" date="2024-11" db="EMBL/GenBank/DDBJ databases">
        <title>Adaptive evolution of stress response genes in parasites aligns with host niche diversity.</title>
        <authorList>
            <person name="Hahn C."/>
            <person name="Resl P."/>
        </authorList>
    </citation>
    <scope>NUCLEOTIDE SEQUENCE [LARGE SCALE GENOMIC DNA]</scope>
    <source>
        <strain evidence="1">EGGRZ-B1_66</strain>
        <tissue evidence="1">Body</tissue>
    </source>
</reference>
<keyword evidence="2" id="KW-1185">Reference proteome</keyword>
<comment type="caution">
    <text evidence="1">The sequence shown here is derived from an EMBL/GenBank/DDBJ whole genome shotgun (WGS) entry which is preliminary data.</text>
</comment>
<name>A0ABD2QKB0_9PLAT</name>
<dbReference type="InterPro" id="IPR036034">
    <property type="entry name" value="PDZ_sf"/>
</dbReference>
<dbReference type="Proteomes" id="UP001626550">
    <property type="component" value="Unassembled WGS sequence"/>
</dbReference>
<evidence type="ECO:0000313" key="2">
    <source>
        <dbReference type="Proteomes" id="UP001626550"/>
    </source>
</evidence>
<evidence type="ECO:0000313" key="1">
    <source>
        <dbReference type="EMBL" id="KAL3319880.1"/>
    </source>
</evidence>
<sequence length="321" mass="35139">MLINICIFIDKATHRDGRIGVGDRLLFVNDRKLTKASLIEGTNALRSAPKGLVTIGVAKMMTQEMEALYKYTSDKWHYKDTGGATGFSLSDGAEDHLNIDIKDDLLRCSIANKLVEESLGSATEQVAEVVSRPRTPTPLAVGIMSRLSSMDDVSLHAVLLVREAIDSALVFIAKSLSMNNLTSERALSCSEELAFSLVNQVTQDAIQRLHEKKQDEEDSLSICSSTDTESECEKREPEDQIQDLLYCGSLESIVSVTNFSDSFSEDCLEPLELLSSTSINPSSDIFIASKVAHILFANACVVSSPEFLCLYLSLAILSFLP</sequence>
<dbReference type="EMBL" id="JBJKFK010000093">
    <property type="protein sequence ID" value="KAL3319880.1"/>
    <property type="molecule type" value="Genomic_DNA"/>
</dbReference>